<keyword evidence="1" id="KW-0732">Signal</keyword>
<accession>A0A4U6BTG4</accession>
<dbReference type="EMBL" id="LBIA02000001">
    <property type="protein sequence ID" value="TKT73301.1"/>
    <property type="molecule type" value="Genomic_DNA"/>
</dbReference>
<evidence type="ECO:0008006" key="4">
    <source>
        <dbReference type="Google" id="ProtNLM"/>
    </source>
</evidence>
<evidence type="ECO:0000313" key="2">
    <source>
        <dbReference type="EMBL" id="TKT73301.1"/>
    </source>
</evidence>
<dbReference type="RefSeq" id="WP_046826298.1">
    <property type="nucleotide sequence ID" value="NZ_LBIA02000001.1"/>
</dbReference>
<dbReference type="InterPro" id="IPR010319">
    <property type="entry name" value="Transglutaminase-like_Cys_pept"/>
</dbReference>
<dbReference type="AlphaFoldDB" id="A0A4U6BTG4"/>
<protein>
    <recommendedName>
        <fullName evidence="4">Transglutaminase</fullName>
    </recommendedName>
</protein>
<dbReference type="SUPFAM" id="SSF54001">
    <property type="entry name" value="Cysteine proteinases"/>
    <property type="match status" value="1"/>
</dbReference>
<dbReference type="Pfam" id="PF06035">
    <property type="entry name" value="Peptidase_C93"/>
    <property type="match status" value="1"/>
</dbReference>
<feature type="signal peptide" evidence="1">
    <location>
        <begin position="1"/>
        <end position="27"/>
    </location>
</feature>
<reference evidence="2" key="1">
    <citation type="submission" date="2019-04" db="EMBL/GenBank/DDBJ databases">
        <title>Whole genome sequencing of cave bacteria.</title>
        <authorList>
            <person name="Gan H.M."/>
            <person name="Barton H."/>
            <person name="Savka M.A."/>
        </authorList>
    </citation>
    <scope>NUCLEOTIDE SEQUENCE [LARGE SCALE GENOMIC DNA]</scope>
    <source>
        <strain evidence="2">LC387</strain>
    </source>
</reference>
<evidence type="ECO:0000313" key="3">
    <source>
        <dbReference type="Proteomes" id="UP000034832"/>
    </source>
</evidence>
<evidence type="ECO:0000256" key="1">
    <source>
        <dbReference type="SAM" id="SignalP"/>
    </source>
</evidence>
<dbReference type="Gene3D" id="3.10.620.30">
    <property type="match status" value="1"/>
</dbReference>
<comment type="caution">
    <text evidence="2">The sequence shown here is derived from an EMBL/GenBank/DDBJ whole genome shotgun (WGS) entry which is preliminary data.</text>
</comment>
<proteinExistence type="predicted"/>
<feature type="chain" id="PRO_5020596061" description="Transglutaminase" evidence="1">
    <location>
        <begin position="28"/>
        <end position="286"/>
    </location>
</feature>
<dbReference type="STRING" id="211460.YH63_00295"/>
<name>A0A4U6BTG4_9BRAD</name>
<keyword evidence="3" id="KW-1185">Reference proteome</keyword>
<dbReference type="Proteomes" id="UP000034832">
    <property type="component" value="Unassembled WGS sequence"/>
</dbReference>
<organism evidence="2 3">
    <name type="scientific">Afipia massiliensis</name>
    <dbReference type="NCBI Taxonomy" id="211460"/>
    <lineage>
        <taxon>Bacteria</taxon>
        <taxon>Pseudomonadati</taxon>
        <taxon>Pseudomonadota</taxon>
        <taxon>Alphaproteobacteria</taxon>
        <taxon>Hyphomicrobiales</taxon>
        <taxon>Nitrobacteraceae</taxon>
        <taxon>Afipia</taxon>
    </lineage>
</organism>
<sequence length="286" mass="29864">MSAFTAARAGAIAFICIFNVLGAPAHAAAYALRESPAGAEEAPAPGPAEPFGLSTSALTEGPLRAKWLAVERAIAAETDIIAGCASDPAHCTSQPAHRFLEIVNAAAAREGLARLGEINRAINLAIRPVSDRAQYGVEDHWSSPLATLAAGAGDCEDYAIAKLVALRAAGVAAEDLRLVIIRENATGDDHAVVAARSGGHWRVLDNRTFLMIQDNGFGKYRPLFAIDAEGAKRFEQPMYANAAPVTQSRPAEIATRDPVVDAGATAVGSNTATTVAFDKFCMTLAL</sequence>
<dbReference type="PANTHER" id="PTHR39327">
    <property type="match status" value="1"/>
</dbReference>
<dbReference type="InterPro" id="IPR038765">
    <property type="entry name" value="Papain-like_cys_pep_sf"/>
</dbReference>
<dbReference type="PANTHER" id="PTHR39327:SF1">
    <property type="entry name" value="BLR5470 PROTEIN"/>
    <property type="match status" value="1"/>
</dbReference>
<dbReference type="OrthoDB" id="5401788at2"/>
<gene>
    <name evidence="2" type="ORF">YH63_018780</name>
</gene>